<feature type="transmembrane region" description="Helical" evidence="1">
    <location>
        <begin position="86"/>
        <end position="105"/>
    </location>
</feature>
<comment type="caution">
    <text evidence="2">The sequence shown here is derived from an EMBL/GenBank/DDBJ whole genome shotgun (WGS) entry which is preliminary data.</text>
</comment>
<protein>
    <submittedName>
        <fullName evidence="2">DUF1304 domain-containing protein</fullName>
    </submittedName>
</protein>
<dbReference type="Pfam" id="PF06993">
    <property type="entry name" value="DUF1304"/>
    <property type="match status" value="1"/>
</dbReference>
<gene>
    <name evidence="2" type="ORF">GCM10022239_01970</name>
</gene>
<keyword evidence="3" id="KW-1185">Reference proteome</keyword>
<organism evidence="2 3">
    <name type="scientific">Leifsonella bigeumensis</name>
    <dbReference type="NCBI Taxonomy" id="433643"/>
    <lineage>
        <taxon>Bacteria</taxon>
        <taxon>Bacillati</taxon>
        <taxon>Actinomycetota</taxon>
        <taxon>Actinomycetes</taxon>
        <taxon>Micrococcales</taxon>
        <taxon>Microbacteriaceae</taxon>
        <taxon>Leifsonella</taxon>
    </lineage>
</organism>
<sequence>MIATLQVLTVVFAVIAALIHVLIFVMESILWPTPSTWRRFGLRSQSDADVVEPMAFNQGFYNLFLAIGTGLGLYLLSSGNAMGGKWVLLVTLSSMVLASVVLMISSRRLWRAALIQGVAPLLAVVFLLWAVAAHAPLMVI</sequence>
<dbReference type="RefSeq" id="WP_344752814.1">
    <property type="nucleotide sequence ID" value="NZ_BAABAE010000001.1"/>
</dbReference>
<feature type="transmembrane region" description="Helical" evidence="1">
    <location>
        <begin position="117"/>
        <end position="139"/>
    </location>
</feature>
<keyword evidence="1" id="KW-1133">Transmembrane helix</keyword>
<accession>A0ABP7F0D9</accession>
<proteinExistence type="predicted"/>
<feature type="transmembrane region" description="Helical" evidence="1">
    <location>
        <begin position="7"/>
        <end position="31"/>
    </location>
</feature>
<name>A0ABP7F0D9_9MICO</name>
<dbReference type="PANTHER" id="PTHR38446">
    <property type="entry name" value="BLL0914 PROTEIN"/>
    <property type="match status" value="1"/>
</dbReference>
<dbReference type="PANTHER" id="PTHR38446:SF1">
    <property type="entry name" value="BLL0914 PROTEIN"/>
    <property type="match status" value="1"/>
</dbReference>
<dbReference type="EMBL" id="BAABAE010000001">
    <property type="protein sequence ID" value="GAA3728837.1"/>
    <property type="molecule type" value="Genomic_DNA"/>
</dbReference>
<evidence type="ECO:0000313" key="2">
    <source>
        <dbReference type="EMBL" id="GAA3728837.1"/>
    </source>
</evidence>
<evidence type="ECO:0000256" key="1">
    <source>
        <dbReference type="SAM" id="Phobius"/>
    </source>
</evidence>
<feature type="transmembrane region" description="Helical" evidence="1">
    <location>
        <begin position="59"/>
        <end position="77"/>
    </location>
</feature>
<reference evidence="3" key="1">
    <citation type="journal article" date="2019" name="Int. J. Syst. Evol. Microbiol.">
        <title>The Global Catalogue of Microorganisms (GCM) 10K type strain sequencing project: providing services to taxonomists for standard genome sequencing and annotation.</title>
        <authorList>
            <consortium name="The Broad Institute Genomics Platform"/>
            <consortium name="The Broad Institute Genome Sequencing Center for Infectious Disease"/>
            <person name="Wu L."/>
            <person name="Ma J."/>
        </authorList>
    </citation>
    <scope>NUCLEOTIDE SEQUENCE [LARGE SCALE GENOMIC DNA]</scope>
    <source>
        <strain evidence="3">JCM 16949</strain>
    </source>
</reference>
<evidence type="ECO:0000313" key="3">
    <source>
        <dbReference type="Proteomes" id="UP001501004"/>
    </source>
</evidence>
<dbReference type="Proteomes" id="UP001501004">
    <property type="component" value="Unassembled WGS sequence"/>
</dbReference>
<dbReference type="InterPro" id="IPR009732">
    <property type="entry name" value="DUF1304"/>
</dbReference>
<keyword evidence="1" id="KW-0812">Transmembrane</keyword>
<keyword evidence="1" id="KW-0472">Membrane</keyword>